<dbReference type="GO" id="GO:0003676">
    <property type="term" value="F:nucleic acid binding"/>
    <property type="evidence" value="ECO:0007669"/>
    <property type="project" value="InterPro"/>
</dbReference>
<dbReference type="OrthoDB" id="5945347at2759"/>
<evidence type="ECO:0000256" key="1">
    <source>
        <dbReference type="ARBA" id="ARBA00010052"/>
    </source>
</evidence>
<comment type="similarity">
    <text evidence="1">Belongs to the DNA/RNA non-specific endonuclease family.</text>
</comment>
<evidence type="ECO:0000256" key="2">
    <source>
        <dbReference type="PIRSR" id="PIRSR640255-1"/>
    </source>
</evidence>
<proteinExistence type="inferred from homology"/>
<dbReference type="EMBL" id="MU827311">
    <property type="protein sequence ID" value="KAJ7360111.1"/>
    <property type="molecule type" value="Genomic_DNA"/>
</dbReference>
<dbReference type="GO" id="GO:0046872">
    <property type="term" value="F:metal ion binding"/>
    <property type="evidence" value="ECO:0007669"/>
    <property type="project" value="UniProtKB-KW"/>
</dbReference>
<organism evidence="5 6">
    <name type="scientific">Desmophyllum pertusum</name>
    <dbReference type="NCBI Taxonomy" id="174260"/>
    <lineage>
        <taxon>Eukaryota</taxon>
        <taxon>Metazoa</taxon>
        <taxon>Cnidaria</taxon>
        <taxon>Anthozoa</taxon>
        <taxon>Hexacorallia</taxon>
        <taxon>Scleractinia</taxon>
        <taxon>Caryophylliina</taxon>
        <taxon>Caryophylliidae</taxon>
        <taxon>Desmophyllum</taxon>
    </lineage>
</organism>
<evidence type="ECO:0000256" key="3">
    <source>
        <dbReference type="PIRSR" id="PIRSR640255-2"/>
    </source>
</evidence>
<dbReference type="SMART" id="SM00892">
    <property type="entry name" value="Endonuclease_NS"/>
    <property type="match status" value="1"/>
</dbReference>
<feature type="domain" description="DNA/RNA non-specific endonuclease/pyrophosphatase/phosphodiesterase" evidence="4">
    <location>
        <begin position="3"/>
        <end position="156"/>
    </location>
</feature>
<gene>
    <name evidence="5" type="ORF">OS493_018096</name>
</gene>
<keyword evidence="3" id="KW-0479">Metal-binding</keyword>
<evidence type="ECO:0000259" key="4">
    <source>
        <dbReference type="SMART" id="SM00892"/>
    </source>
</evidence>
<dbReference type="InterPro" id="IPR040255">
    <property type="entry name" value="Non-specific_endonuclease"/>
</dbReference>
<dbReference type="GO" id="GO:0005743">
    <property type="term" value="C:mitochondrial inner membrane"/>
    <property type="evidence" value="ECO:0007669"/>
    <property type="project" value="TreeGrafter"/>
</dbReference>
<feature type="active site" description="Proton acceptor" evidence="2">
    <location>
        <position position="19"/>
    </location>
</feature>
<comment type="caution">
    <text evidence="5">The sequence shown here is derived from an EMBL/GenBank/DDBJ whole genome shotgun (WGS) entry which is preliminary data.</text>
</comment>
<protein>
    <recommendedName>
        <fullName evidence="4">DNA/RNA non-specific endonuclease/pyrophosphatase/phosphodiesterase domain-containing protein</fullName>
    </recommendedName>
</protein>
<dbReference type="SUPFAM" id="SSF54060">
    <property type="entry name" value="His-Me finger endonucleases"/>
    <property type="match status" value="1"/>
</dbReference>
<dbReference type="AlphaFoldDB" id="A0A9W9YND1"/>
<dbReference type="PANTHER" id="PTHR13966:SF17">
    <property type="entry name" value="ENDONUCLEASE-RELATED"/>
    <property type="match status" value="1"/>
</dbReference>
<sequence length="191" mass="21636">MGLYANYDSLKQQFFARGHLTPNADFNSPEERAYTMITTNIAPQWQLFNAGNWNNLEKAMRKYATKTQHALYVFTGTGGAARNFKGNVIILNERVLAPKWYWKAVCDPIAKQSVFFLGENTIGDEGGMEGQAKCCYGKLQTRKLGVINCFSLSDAKKMFKKDFQMPVFHEKNCVPSMIGENFQSFIQTSLV</sequence>
<evidence type="ECO:0000313" key="6">
    <source>
        <dbReference type="Proteomes" id="UP001163046"/>
    </source>
</evidence>
<dbReference type="GO" id="GO:0005634">
    <property type="term" value="C:nucleus"/>
    <property type="evidence" value="ECO:0007669"/>
    <property type="project" value="TreeGrafter"/>
</dbReference>
<dbReference type="InterPro" id="IPR001604">
    <property type="entry name" value="Endo_G_ENPP1-like_dom"/>
</dbReference>
<dbReference type="GO" id="GO:0004521">
    <property type="term" value="F:RNA endonuclease activity"/>
    <property type="evidence" value="ECO:0007669"/>
    <property type="project" value="TreeGrafter"/>
</dbReference>
<reference evidence="5" key="1">
    <citation type="submission" date="2023-01" db="EMBL/GenBank/DDBJ databases">
        <title>Genome assembly of the deep-sea coral Lophelia pertusa.</title>
        <authorList>
            <person name="Herrera S."/>
            <person name="Cordes E."/>
        </authorList>
    </citation>
    <scope>NUCLEOTIDE SEQUENCE</scope>
    <source>
        <strain evidence="5">USNM1676648</strain>
        <tissue evidence="5">Polyp</tissue>
    </source>
</reference>
<dbReference type="Gene3D" id="3.40.570.10">
    <property type="entry name" value="Extracellular Endonuclease, subunit A"/>
    <property type="match status" value="1"/>
</dbReference>
<feature type="binding site" evidence="3">
    <location>
        <position position="49"/>
    </location>
    <ligand>
        <name>Mg(2+)</name>
        <dbReference type="ChEBI" id="CHEBI:18420"/>
        <note>catalytic</note>
    </ligand>
</feature>
<dbReference type="GO" id="GO:0000014">
    <property type="term" value="F:single-stranded DNA endodeoxyribonuclease activity"/>
    <property type="evidence" value="ECO:0007669"/>
    <property type="project" value="TreeGrafter"/>
</dbReference>
<dbReference type="InterPro" id="IPR044929">
    <property type="entry name" value="DNA/RNA_non-sp_Endonuclease_sf"/>
</dbReference>
<dbReference type="PANTHER" id="PTHR13966">
    <property type="entry name" value="ENDONUCLEASE RELATED"/>
    <property type="match status" value="1"/>
</dbReference>
<dbReference type="Pfam" id="PF01223">
    <property type="entry name" value="Endonuclease_NS"/>
    <property type="match status" value="1"/>
</dbReference>
<dbReference type="GO" id="GO:0006309">
    <property type="term" value="P:apoptotic DNA fragmentation"/>
    <property type="evidence" value="ECO:0007669"/>
    <property type="project" value="TreeGrafter"/>
</dbReference>
<dbReference type="Proteomes" id="UP001163046">
    <property type="component" value="Unassembled WGS sequence"/>
</dbReference>
<accession>A0A9W9YND1</accession>
<keyword evidence="6" id="KW-1185">Reference proteome</keyword>
<name>A0A9W9YND1_9CNID</name>
<dbReference type="InterPro" id="IPR044925">
    <property type="entry name" value="His-Me_finger_sf"/>
</dbReference>
<evidence type="ECO:0000313" key="5">
    <source>
        <dbReference type="EMBL" id="KAJ7360111.1"/>
    </source>
</evidence>